<organism evidence="1">
    <name type="scientific">Zea mays</name>
    <name type="common">Maize</name>
    <dbReference type="NCBI Taxonomy" id="4577"/>
    <lineage>
        <taxon>Eukaryota</taxon>
        <taxon>Viridiplantae</taxon>
        <taxon>Streptophyta</taxon>
        <taxon>Embryophyta</taxon>
        <taxon>Tracheophyta</taxon>
        <taxon>Spermatophyta</taxon>
        <taxon>Magnoliopsida</taxon>
        <taxon>Liliopsida</taxon>
        <taxon>Poales</taxon>
        <taxon>Poaceae</taxon>
        <taxon>PACMAD clade</taxon>
        <taxon>Panicoideae</taxon>
        <taxon>Andropogonodae</taxon>
        <taxon>Andropogoneae</taxon>
        <taxon>Tripsacinae</taxon>
        <taxon>Zea</taxon>
    </lineage>
</organism>
<accession>C4J7U2</accession>
<protein>
    <submittedName>
        <fullName evidence="1">Uncharacterized protein</fullName>
    </submittedName>
</protein>
<proteinExistence type="evidence at transcript level"/>
<name>C4J7U2_MAIZE</name>
<sequence>MMESYVQSIRLEVSSPLRSLELWIAQCKQSTRNGSIYQKIKTES</sequence>
<dbReference type="AlphaFoldDB" id="C4J7U2"/>
<reference evidence="1" key="2">
    <citation type="submission" date="2012-06" db="EMBL/GenBank/DDBJ databases">
        <authorList>
            <person name="Yu Y."/>
            <person name="Currie J."/>
            <person name="Lomeli R."/>
            <person name="Angelova A."/>
            <person name="Collura K."/>
            <person name="Wissotski M."/>
            <person name="Campos D."/>
            <person name="Kudrna D."/>
            <person name="Golser W."/>
            <person name="Ashely E."/>
            <person name="Descour A."/>
            <person name="Fernandes J."/>
            <person name="Soderlund C."/>
            <person name="Walbot V."/>
        </authorList>
    </citation>
    <scope>NUCLEOTIDE SEQUENCE</scope>
    <source>
        <strain evidence="1">B73</strain>
    </source>
</reference>
<dbReference type="EMBL" id="BT086889">
    <property type="protein sequence ID" value="ACR37242.1"/>
    <property type="molecule type" value="mRNA"/>
</dbReference>
<reference evidence="1" key="1">
    <citation type="journal article" date="2009" name="PLoS Genet.">
        <title>Sequencing, mapping, and analysis of 27,455 maize full-length cDNAs.</title>
        <authorList>
            <person name="Soderlund C."/>
            <person name="Descour A."/>
            <person name="Kudrna D."/>
            <person name="Bomhoff M."/>
            <person name="Boyd L."/>
            <person name="Currie J."/>
            <person name="Angelova A."/>
            <person name="Collura K."/>
            <person name="Wissotski M."/>
            <person name="Ashley E."/>
            <person name="Morrow D."/>
            <person name="Fernandes J."/>
            <person name="Walbot V."/>
            <person name="Yu Y."/>
        </authorList>
    </citation>
    <scope>NUCLEOTIDE SEQUENCE</scope>
    <source>
        <strain evidence="1">B73</strain>
    </source>
</reference>
<evidence type="ECO:0000313" key="1">
    <source>
        <dbReference type="EMBL" id="ACR37242.1"/>
    </source>
</evidence>